<keyword evidence="5" id="KW-0227">DNA damage</keyword>
<dbReference type="Gene3D" id="3.40.50.300">
    <property type="entry name" value="P-loop containing nucleotide triphosphate hydrolases"/>
    <property type="match status" value="2"/>
</dbReference>
<gene>
    <name evidence="11" type="ORF">UFOPK2373_00192</name>
</gene>
<evidence type="ECO:0000256" key="1">
    <source>
        <dbReference type="ARBA" id="ARBA00003618"/>
    </source>
</evidence>
<feature type="domain" description="RecF/RecN/SMC N-terminal" evidence="10">
    <location>
        <begin position="2"/>
        <end position="513"/>
    </location>
</feature>
<dbReference type="InterPro" id="IPR027417">
    <property type="entry name" value="P-loop_NTPase"/>
</dbReference>
<keyword evidence="6" id="KW-0067">ATP-binding</keyword>
<dbReference type="PANTHER" id="PTHR11059:SF0">
    <property type="entry name" value="DNA REPAIR PROTEIN RECN"/>
    <property type="match status" value="1"/>
</dbReference>
<comment type="function">
    <text evidence="1">May be involved in recombinational repair of damaged DNA.</text>
</comment>
<proteinExistence type="inferred from homology"/>
<protein>
    <recommendedName>
        <fullName evidence="3">DNA repair protein RecN</fullName>
    </recommendedName>
    <alternativeName>
        <fullName evidence="8">Recombination protein N</fullName>
    </alternativeName>
</protein>
<dbReference type="Pfam" id="PF02463">
    <property type="entry name" value="SMC_N"/>
    <property type="match status" value="1"/>
</dbReference>
<dbReference type="NCBIfam" id="TIGR00634">
    <property type="entry name" value="recN"/>
    <property type="match status" value="1"/>
</dbReference>
<feature type="coiled-coil region" evidence="9">
    <location>
        <begin position="335"/>
        <end position="369"/>
    </location>
</feature>
<dbReference type="GO" id="GO:0009432">
    <property type="term" value="P:SOS response"/>
    <property type="evidence" value="ECO:0007669"/>
    <property type="project" value="TreeGrafter"/>
</dbReference>
<evidence type="ECO:0000256" key="5">
    <source>
        <dbReference type="ARBA" id="ARBA00022763"/>
    </source>
</evidence>
<feature type="coiled-coil region" evidence="9">
    <location>
        <begin position="176"/>
        <end position="206"/>
    </location>
</feature>
<dbReference type="PIRSF" id="PIRSF003128">
    <property type="entry name" value="RecN"/>
    <property type="match status" value="1"/>
</dbReference>
<sequence length="562" mass="59649">MIEDIRITDLGVISEAELAFDKGLTVLTGETGAGKTMVLTALGLLLGDRSDSGAIRSGAGQTSVEGRWRLDANNSTLTKAEDAGALIADGELLLARTVASDGRSKAVLGGRSVPVGLLSEIGEELVVVHGQADQIRLKSPAAQKTALDKFAGAKHLELLAQYSTIFSAWKQAQATLEDIQANVTARARQAEELKEALEELDKLAAKPNEDVELAELAKRLTHSEDLRTAVGLAHDALLNDNFDAVDATSLIGKARKALENAVTHDASLETQAAALRQIGEDLNDIAAELSGYLTSLESDSPMTLDEIQERRSALNQALRRYGPTIEDLQTFQETAQAKLAELDVSSERIASLEAEVSQLHKQAVECADEISTNRTKAASDLAKRVSDELVALAMAGSKLHVQVDKSEQLGPTGFDSVSFLLESYSGAEPRPLGKGASGGELSRIMLALEVVLAETDSTPTFIFDEVDAGVGGAAAIEVGRRLAKLAKNAQVIVVTHLAQVAAFADSHLTVVKSSEAGFTSSDVRVLDELARSEELARMLSGLSDSETARTHAKELRDLAKNS</sequence>
<evidence type="ECO:0000313" key="11">
    <source>
        <dbReference type="EMBL" id="CAB4680157.1"/>
    </source>
</evidence>
<organism evidence="11">
    <name type="scientific">freshwater metagenome</name>
    <dbReference type="NCBI Taxonomy" id="449393"/>
    <lineage>
        <taxon>unclassified sequences</taxon>
        <taxon>metagenomes</taxon>
        <taxon>ecological metagenomes</taxon>
    </lineage>
</organism>
<evidence type="ECO:0000256" key="3">
    <source>
        <dbReference type="ARBA" id="ARBA00021315"/>
    </source>
</evidence>
<dbReference type="PANTHER" id="PTHR11059">
    <property type="entry name" value="DNA REPAIR PROTEIN RECN"/>
    <property type="match status" value="1"/>
</dbReference>
<keyword evidence="7" id="KW-0234">DNA repair</keyword>
<dbReference type="InterPro" id="IPR003395">
    <property type="entry name" value="RecF/RecN/SMC_N"/>
</dbReference>
<evidence type="ECO:0000256" key="9">
    <source>
        <dbReference type="SAM" id="Coils"/>
    </source>
</evidence>
<evidence type="ECO:0000256" key="7">
    <source>
        <dbReference type="ARBA" id="ARBA00023204"/>
    </source>
</evidence>
<evidence type="ECO:0000256" key="2">
    <source>
        <dbReference type="ARBA" id="ARBA00009441"/>
    </source>
</evidence>
<evidence type="ECO:0000256" key="6">
    <source>
        <dbReference type="ARBA" id="ARBA00022840"/>
    </source>
</evidence>
<reference evidence="11" key="1">
    <citation type="submission" date="2020-05" db="EMBL/GenBank/DDBJ databases">
        <authorList>
            <person name="Chiriac C."/>
            <person name="Salcher M."/>
            <person name="Ghai R."/>
            <person name="Kavagutti S V."/>
        </authorList>
    </citation>
    <scope>NUCLEOTIDE SEQUENCE</scope>
</reference>
<accession>A0A6J6N1Z3</accession>
<dbReference type="GO" id="GO:0006310">
    <property type="term" value="P:DNA recombination"/>
    <property type="evidence" value="ECO:0007669"/>
    <property type="project" value="InterPro"/>
</dbReference>
<dbReference type="GO" id="GO:0005524">
    <property type="term" value="F:ATP binding"/>
    <property type="evidence" value="ECO:0007669"/>
    <property type="project" value="UniProtKB-KW"/>
</dbReference>
<keyword evidence="9" id="KW-0175">Coiled coil</keyword>
<name>A0A6J6N1Z3_9ZZZZ</name>
<dbReference type="SUPFAM" id="SSF52540">
    <property type="entry name" value="P-loop containing nucleoside triphosphate hydrolases"/>
    <property type="match status" value="1"/>
</dbReference>
<comment type="similarity">
    <text evidence="2">Belongs to the RecN family.</text>
</comment>
<dbReference type="AlphaFoldDB" id="A0A6J6N1Z3"/>
<evidence type="ECO:0000259" key="10">
    <source>
        <dbReference type="Pfam" id="PF02463"/>
    </source>
</evidence>
<evidence type="ECO:0000256" key="8">
    <source>
        <dbReference type="ARBA" id="ARBA00033408"/>
    </source>
</evidence>
<dbReference type="FunFam" id="3.40.50.300:FF:000356">
    <property type="entry name" value="DNA repair protein RecN"/>
    <property type="match status" value="1"/>
</dbReference>
<dbReference type="CDD" id="cd03241">
    <property type="entry name" value="ABC_RecN"/>
    <property type="match status" value="1"/>
</dbReference>
<dbReference type="GO" id="GO:0006281">
    <property type="term" value="P:DNA repair"/>
    <property type="evidence" value="ECO:0007669"/>
    <property type="project" value="UniProtKB-KW"/>
</dbReference>
<dbReference type="GO" id="GO:0043590">
    <property type="term" value="C:bacterial nucleoid"/>
    <property type="evidence" value="ECO:0007669"/>
    <property type="project" value="TreeGrafter"/>
</dbReference>
<dbReference type="InterPro" id="IPR004604">
    <property type="entry name" value="DNA_recomb/repair_RecN"/>
</dbReference>
<dbReference type="EMBL" id="CAEZXL010000018">
    <property type="protein sequence ID" value="CAB4680157.1"/>
    <property type="molecule type" value="Genomic_DNA"/>
</dbReference>
<evidence type="ECO:0000256" key="4">
    <source>
        <dbReference type="ARBA" id="ARBA00022741"/>
    </source>
</evidence>
<keyword evidence="4" id="KW-0547">Nucleotide-binding</keyword>